<dbReference type="PANTHER" id="PTHR10978:SF5">
    <property type="entry name" value="SUCCINATE DEHYDROGENASE CYTOCHROME B560 SUBUNIT, MITOCHONDRIAL"/>
    <property type="match status" value="1"/>
</dbReference>
<evidence type="ECO:0000256" key="7">
    <source>
        <dbReference type="ARBA" id="ARBA00023136"/>
    </source>
</evidence>
<dbReference type="InterPro" id="IPR014314">
    <property type="entry name" value="Succ_DH_cytb556"/>
</dbReference>
<dbReference type="EMBL" id="JBEDNZ010000001">
    <property type="protein sequence ID" value="KAL0852410.1"/>
    <property type="molecule type" value="Genomic_DNA"/>
</dbReference>
<evidence type="ECO:0000313" key="9">
    <source>
        <dbReference type="EMBL" id="KAL0852410.1"/>
    </source>
</evidence>
<comment type="caution">
    <text evidence="9">The sequence shown here is derived from an EMBL/GenBank/DDBJ whole genome shotgun (WGS) entry which is preliminary data.</text>
</comment>
<keyword evidence="4" id="KW-0479">Metal-binding</keyword>
<evidence type="ECO:0000313" key="10">
    <source>
        <dbReference type="Proteomes" id="UP001549921"/>
    </source>
</evidence>
<dbReference type="PANTHER" id="PTHR10978">
    <property type="entry name" value="SUCCINATE DEHYDROGENASE CYTOCHROME B560 SUBUNIT"/>
    <property type="match status" value="1"/>
</dbReference>
<evidence type="ECO:0000256" key="3">
    <source>
        <dbReference type="ARBA" id="ARBA00022692"/>
    </source>
</evidence>
<evidence type="ECO:0000256" key="5">
    <source>
        <dbReference type="ARBA" id="ARBA00022989"/>
    </source>
</evidence>
<dbReference type="GO" id="GO:0046872">
    <property type="term" value="F:metal ion binding"/>
    <property type="evidence" value="ECO:0007669"/>
    <property type="project" value="UniProtKB-KW"/>
</dbReference>
<dbReference type="AlphaFoldDB" id="A0ABD0TSX1"/>
<gene>
    <name evidence="9" type="ORF">ABMA28_000601</name>
</gene>
<dbReference type="InterPro" id="IPR000701">
    <property type="entry name" value="SuccDH_FuR_B_TM-su"/>
</dbReference>
<evidence type="ECO:0000256" key="1">
    <source>
        <dbReference type="ARBA" id="ARBA00004370"/>
    </source>
</evidence>
<dbReference type="SUPFAM" id="SSF81343">
    <property type="entry name" value="Fumarate reductase respiratory complex transmembrane subunits"/>
    <property type="match status" value="1"/>
</dbReference>
<dbReference type="Gene3D" id="1.20.1300.10">
    <property type="entry name" value="Fumarate reductase/succinate dehydrogenase, transmembrane subunit"/>
    <property type="match status" value="1"/>
</dbReference>
<proteinExistence type="predicted"/>
<feature type="transmembrane region" description="Helical" evidence="8">
    <location>
        <begin position="196"/>
        <end position="213"/>
    </location>
</feature>
<feature type="transmembrane region" description="Helical" evidence="8">
    <location>
        <begin position="156"/>
        <end position="175"/>
    </location>
</feature>
<evidence type="ECO:0000256" key="8">
    <source>
        <dbReference type="SAM" id="Phobius"/>
    </source>
</evidence>
<dbReference type="Proteomes" id="UP001549921">
    <property type="component" value="Unassembled WGS sequence"/>
</dbReference>
<accession>A0ABD0TSX1</accession>
<protein>
    <recommendedName>
        <fullName evidence="11">Succinate dehydrogenase cytochrome b560 subunit, mitochondrial</fullName>
    </recommendedName>
</protein>
<dbReference type="InterPro" id="IPR034804">
    <property type="entry name" value="SQR/QFR_C/D"/>
</dbReference>
<evidence type="ECO:0000256" key="6">
    <source>
        <dbReference type="ARBA" id="ARBA00023004"/>
    </source>
</evidence>
<organism evidence="9 10">
    <name type="scientific">Loxostege sticticalis</name>
    <name type="common">Beet webworm moth</name>
    <dbReference type="NCBI Taxonomy" id="481309"/>
    <lineage>
        <taxon>Eukaryota</taxon>
        <taxon>Metazoa</taxon>
        <taxon>Ecdysozoa</taxon>
        <taxon>Arthropoda</taxon>
        <taxon>Hexapoda</taxon>
        <taxon>Insecta</taxon>
        <taxon>Pterygota</taxon>
        <taxon>Neoptera</taxon>
        <taxon>Endopterygota</taxon>
        <taxon>Lepidoptera</taxon>
        <taxon>Glossata</taxon>
        <taxon>Ditrysia</taxon>
        <taxon>Pyraloidea</taxon>
        <taxon>Crambidae</taxon>
        <taxon>Pyraustinae</taxon>
        <taxon>Loxostege</taxon>
    </lineage>
</organism>
<dbReference type="NCBIfam" id="TIGR02970">
    <property type="entry name" value="succ_dehyd_cytB"/>
    <property type="match status" value="1"/>
</dbReference>
<evidence type="ECO:0000256" key="4">
    <source>
        <dbReference type="ARBA" id="ARBA00022723"/>
    </source>
</evidence>
<keyword evidence="2" id="KW-0349">Heme</keyword>
<keyword evidence="6" id="KW-0408">Iron</keyword>
<dbReference type="Pfam" id="PF01127">
    <property type="entry name" value="Sdh_cyt"/>
    <property type="match status" value="1"/>
</dbReference>
<evidence type="ECO:0008006" key="11">
    <source>
        <dbReference type="Google" id="ProtNLM"/>
    </source>
</evidence>
<keyword evidence="7 8" id="KW-0472">Membrane</keyword>
<keyword evidence="5 8" id="KW-1133">Transmembrane helix</keyword>
<dbReference type="GO" id="GO:0016020">
    <property type="term" value="C:membrane"/>
    <property type="evidence" value="ECO:0007669"/>
    <property type="project" value="UniProtKB-SubCell"/>
</dbReference>
<evidence type="ECO:0000256" key="2">
    <source>
        <dbReference type="ARBA" id="ARBA00022617"/>
    </source>
</evidence>
<dbReference type="CDD" id="cd03499">
    <property type="entry name" value="SQR_TypeC_SdhC"/>
    <property type="match status" value="1"/>
</dbReference>
<feature type="transmembrane region" description="Helical" evidence="8">
    <location>
        <begin position="118"/>
        <end position="136"/>
    </location>
</feature>
<reference evidence="9 10" key="1">
    <citation type="submission" date="2024-06" db="EMBL/GenBank/DDBJ databases">
        <title>A chromosome-level genome assembly of beet webworm, Loxostege sticticalis.</title>
        <authorList>
            <person name="Zhang Y."/>
        </authorList>
    </citation>
    <scope>NUCLEOTIDE SEQUENCE [LARGE SCALE GENOMIC DNA]</scope>
    <source>
        <strain evidence="9">AQ028</strain>
        <tissue evidence="9">Male pupae</tissue>
    </source>
</reference>
<comment type="subcellular location">
    <subcellularLocation>
        <location evidence="1">Membrane</location>
    </subcellularLocation>
</comment>
<sequence>MLSLFGRNYKQVLQRMLECNRNMYIQACPSMASKIKASKSSKPANDPCGCGTNTPSGAGGTGGAGGGKGKHQITYKPYIAPVYKDHDAKNMGLKRPMSPHLTIYAPTVPAMTSISQRITGCILTFYAVMISAGTLFLSNGVESYVSMIQSLDLSRFSILLLKIILGAPFAYHYFFGIRFHIWNAGRWLTMKDVNRSVKPLLIATIATIAFFAML</sequence>
<name>A0ABD0TSX1_LOXSC</name>
<keyword evidence="3 8" id="KW-0812">Transmembrane</keyword>